<evidence type="ECO:0000313" key="2">
    <source>
        <dbReference type="Proteomes" id="UP001172680"/>
    </source>
</evidence>
<sequence length="1131" mass="122586">MFLIPSVLVLSAAMVQAHMRLDYPPSLNAPNNPHTQGEGDQYLTFPYNCCGRKDPEPCRGYLDLLGTPAGASVASWQAGSTQSFNLTGTGFSTDAGKTFRVATSYEGNCPHRAGAQDFDFTVPADLPSGEAVFAWTWINREQEFYMNCAVVSIEGGSSSGGEGDSAPSPPPTSTSAPTPPQESSLNLEGCSCSCPSPIPNASDDASYTATNCACTCPRPASARALVRHRRAHQHARHENHETPSSSSQSSPSSSKSTGTANIAFSARPKMLIAALGGGIAVGGPGNGCDTPATSAEVKYPEPGPEVVEGDGEYPLELPSGEPLRRYNTITVQRAMDDDFVLTISDDEAGVPDLDQDDLESPPHNAGKDSSSKKRKRNDAADGTVNGTSKKAKSKRQKKAGKSDRDAPPEDSASVEDEDRTWAAQGEDDGVIASDFEFQVGEDTGVLEDFDGWGLGKAKQDEARNGDKKGVDIDEIIARRRRKENGSGQVDGDVDGQDGVEPDVEEDGDEEFAGFDDDELLADDAFGMGAVDEEEDEEESVEGASETESVDEDQEAAPVPHPDDLASEASSDDDREDPAEAERRAAFFAPEENLDGQKPPSAKTSGSFLSMSLSKPILRGLTAVGFNEPTPIQVKTIPIAQAGKDVVGGAVTGSGKTAAFLIPILERLLHFPRKTPTTRVAILMPTRELAVQCFNVAKKLASFTDITFAQIVGGFSLREQEQVLKKRPDVVIATPGRFIDHMRNSPSFTIDTMEILVLDEADRMLEDGFADELNEILSTIPKSRQTMLFSATMTSSVDKLIRVGLNRPVRLLVDAKRQTVSGLVQEFVRLRPGKEDKRLAYLLHLCTSVYTSRVIIFFRQKREAHRVRVIFGLCGLKAAELHGSMTQEQRIASVEAFRSGSVAYLLATDLASRGLDIKGVETVLNYEAPQSHEIYLHRVGRTARAGREGRACTIAAEPDRKVVKAAVRAARAQGAKIVSRSVAPEDADAWVEKLKGLEDEVEEVLKEEKEERMLSQVEREVKRGENLVVHESEIMSRPKRTWFESEKEKKRAKDAGKRELNGPDGVSGLKKEKRKLSNKEKKKMDVRDERDDGKVWKKGAADRGKGKVKDKGKGKAAVKGKPGSAKKPRGRR</sequence>
<accession>A0ACC2YT99</accession>
<dbReference type="EMBL" id="JAPDRP010000021">
    <property type="protein sequence ID" value="KAJ9638394.1"/>
    <property type="molecule type" value="Genomic_DNA"/>
</dbReference>
<name>A0ACC2YT99_9PEZI</name>
<organism evidence="1 2">
    <name type="scientific">Coniosporium tulheliwenetii</name>
    <dbReference type="NCBI Taxonomy" id="3383036"/>
    <lineage>
        <taxon>Eukaryota</taxon>
        <taxon>Fungi</taxon>
        <taxon>Dikarya</taxon>
        <taxon>Ascomycota</taxon>
        <taxon>Pezizomycotina</taxon>
        <taxon>Dothideomycetes</taxon>
        <taxon>Dothideomycetes incertae sedis</taxon>
        <taxon>Coniosporium</taxon>
    </lineage>
</organism>
<reference evidence="1" key="1">
    <citation type="submission" date="2022-10" db="EMBL/GenBank/DDBJ databases">
        <title>Culturing micro-colonial fungi from biological soil crusts in the Mojave desert and describing Neophaeococcomyces mojavensis, and introducing the new genera and species Taxawa tesnikishii.</title>
        <authorList>
            <person name="Kurbessoian T."/>
            <person name="Stajich J.E."/>
        </authorList>
    </citation>
    <scope>NUCLEOTIDE SEQUENCE</scope>
    <source>
        <strain evidence="1">JES_115</strain>
    </source>
</reference>
<evidence type="ECO:0000313" key="1">
    <source>
        <dbReference type="EMBL" id="KAJ9638394.1"/>
    </source>
</evidence>
<keyword evidence="2" id="KW-1185">Reference proteome</keyword>
<comment type="caution">
    <text evidence="1">The sequence shown here is derived from an EMBL/GenBank/DDBJ whole genome shotgun (WGS) entry which is preliminary data.</text>
</comment>
<keyword evidence="1" id="KW-0378">Hydrolase</keyword>
<gene>
    <name evidence="1" type="primary">DRS1</name>
    <name evidence="1" type="ORF">H2199_007082</name>
</gene>
<dbReference type="EC" id="3.6.4.13" evidence="1"/>
<dbReference type="Proteomes" id="UP001172680">
    <property type="component" value="Unassembled WGS sequence"/>
</dbReference>
<protein>
    <submittedName>
        <fullName evidence="1">Nucleolar DEAD-box protein required for synthesis of 60S ribosomal subunit</fullName>
        <ecNumber evidence="1">3.6.4.13</ecNumber>
    </submittedName>
</protein>
<proteinExistence type="predicted"/>